<accession>A0A177EJE7</accession>
<evidence type="ECO:0000313" key="1">
    <source>
        <dbReference type="EMBL" id="OAG31826.1"/>
    </source>
</evidence>
<name>A0A177EJE7_9MICR</name>
<dbReference type="VEuPathDB" id="MicrosporidiaDB:NEDG_00301"/>
<reference evidence="1 2" key="1">
    <citation type="submission" date="2016-02" db="EMBL/GenBank/DDBJ databases">
        <title>Discovery of a natural microsporidian pathogen with a broad tissue tropism in Caenorhabditis elegans.</title>
        <authorList>
            <person name="Luallen R.J."/>
            <person name="Reinke A.W."/>
            <person name="Tong L."/>
            <person name="Botts M.R."/>
            <person name="Felix M.-A."/>
            <person name="Troemel E.R."/>
        </authorList>
    </citation>
    <scope>NUCLEOTIDE SEQUENCE [LARGE SCALE GENOMIC DNA]</scope>
    <source>
        <strain evidence="1 2">JUm2807</strain>
    </source>
</reference>
<proteinExistence type="predicted"/>
<dbReference type="AlphaFoldDB" id="A0A177EJE7"/>
<gene>
    <name evidence="1" type="ORF">NEDG_00301</name>
</gene>
<comment type="caution">
    <text evidence="1">The sequence shown here is derived from an EMBL/GenBank/DDBJ whole genome shotgun (WGS) entry which is preliminary data.</text>
</comment>
<dbReference type="RefSeq" id="XP_067545427.1">
    <property type="nucleotide sequence ID" value="XM_067687719.1"/>
</dbReference>
<protein>
    <submittedName>
        <fullName evidence="1">Uncharacterized protein</fullName>
    </submittedName>
</protein>
<sequence>MCKDSSGAAQALKSMTASIAQVFQRLSEQEPAASDVQSILKHAEALKTYFESLDVTEHPSGSDLGLGAHSIEGHLQS</sequence>
<dbReference type="Proteomes" id="UP000185944">
    <property type="component" value="Unassembled WGS sequence"/>
</dbReference>
<keyword evidence="2" id="KW-1185">Reference proteome</keyword>
<dbReference type="EMBL" id="LTDL01000014">
    <property type="protein sequence ID" value="OAG31826.1"/>
    <property type="molecule type" value="Genomic_DNA"/>
</dbReference>
<dbReference type="GeneID" id="93646651"/>
<organism evidence="1 2">
    <name type="scientific">Nematocida displodere</name>
    <dbReference type="NCBI Taxonomy" id="1805483"/>
    <lineage>
        <taxon>Eukaryota</taxon>
        <taxon>Fungi</taxon>
        <taxon>Fungi incertae sedis</taxon>
        <taxon>Microsporidia</taxon>
        <taxon>Nematocida</taxon>
    </lineage>
</organism>
<evidence type="ECO:0000313" key="2">
    <source>
        <dbReference type="Proteomes" id="UP000185944"/>
    </source>
</evidence>